<feature type="region of interest" description="Disordered" evidence="2">
    <location>
        <begin position="901"/>
        <end position="921"/>
    </location>
</feature>
<feature type="domain" description="Metallo-beta-lactamase" evidence="3">
    <location>
        <begin position="51"/>
        <end position="267"/>
    </location>
</feature>
<dbReference type="InterPro" id="IPR052761">
    <property type="entry name" value="Fungal_Detox/Toxin_TFs"/>
</dbReference>
<comment type="caution">
    <text evidence="5">The sequence shown here is derived from an EMBL/GenBank/DDBJ whole genome shotgun (WGS) entry which is preliminary data.</text>
</comment>
<dbReference type="AlphaFoldDB" id="A0AA38WX20"/>
<accession>A0AA38WX20</accession>
<dbReference type="InterPro" id="IPR007219">
    <property type="entry name" value="XnlR_reg_dom"/>
</dbReference>
<evidence type="ECO:0000313" key="5">
    <source>
        <dbReference type="EMBL" id="KAJ9602700.1"/>
    </source>
</evidence>
<name>A0AA38WX20_9EURO</name>
<organism evidence="5 6">
    <name type="scientific">Cladophialophora chaetospira</name>
    <dbReference type="NCBI Taxonomy" id="386627"/>
    <lineage>
        <taxon>Eukaryota</taxon>
        <taxon>Fungi</taxon>
        <taxon>Dikarya</taxon>
        <taxon>Ascomycota</taxon>
        <taxon>Pezizomycotina</taxon>
        <taxon>Eurotiomycetes</taxon>
        <taxon>Chaetothyriomycetidae</taxon>
        <taxon>Chaetothyriales</taxon>
        <taxon>Herpotrichiellaceae</taxon>
        <taxon>Cladophialophora</taxon>
    </lineage>
</organism>
<dbReference type="SUPFAM" id="SSF56281">
    <property type="entry name" value="Metallo-hydrolase/oxidoreductase"/>
    <property type="match status" value="1"/>
</dbReference>
<keyword evidence="1" id="KW-0539">Nucleus</keyword>
<dbReference type="Gene3D" id="3.60.15.10">
    <property type="entry name" value="Ribonuclease Z/Hydroxyacylglutathione hydrolase-like"/>
    <property type="match status" value="1"/>
</dbReference>
<dbReference type="CDD" id="cd12148">
    <property type="entry name" value="fungal_TF_MHR"/>
    <property type="match status" value="1"/>
</dbReference>
<feature type="domain" description="Xylanolytic transcriptional activator regulatory" evidence="4">
    <location>
        <begin position="594"/>
        <end position="671"/>
    </location>
</feature>
<feature type="compositionally biased region" description="Polar residues" evidence="2">
    <location>
        <begin position="373"/>
        <end position="387"/>
    </location>
</feature>
<gene>
    <name evidence="5" type="ORF">H2200_012894</name>
</gene>
<sequence>MSPGRLRRVQIPKGSVTITTKILDLTTISGSSANNLYYPPIPGVERVRPVPSLSFLLEHPSGKKLLFELGVPKDIAVLGSEVADRLKKVGHRIEVEKDVVEVLEENGIKRGEIDAVIWSQTHWDHKGDIAQFPPTTTLVLGPKAKVTFLHSGGNSELGGINERDIKGREIHEVDFEGPGSLQIGRFRASDYFRDGSLYLLDTPGHSVGHLCALVRPTADPPTFVFFGGDCAHHCAEVRPSEDLPLPASILPNPLPSMDRDIPYCPGSCFEDLNISRGRFPKGPLWQPKWGEDLEEAIRTIGKMQEFDGEDNVLLLLAHDSCEIHERVPTKRQPEQPRQMDDVHRVECQVIPRKKRGTTTARLLPDLVPLRPETSPQSRTTDFAASSVQRDDESEALQRAAEANAFPAALHDSPNSVNRAALSYTGDDGDKAGSLGELLKPVESSRPMIFEAYLVPGYAAKKTPPEELEFLRVKGAYSIPPKDVCDQAVFAFFRNAHPLLPVLDAKSFLDQYFRRGCEGVSLILLWSILHVAASFLPIEIVRKSGYQTRKAMKLAMYQHVKLLYDNNQETDHFALLQAVIILGYWHPDSQDRFEAWHWTGIAISMAQSMRLHRESFGERPRGTLPAGKMRLARRIWGACLVRDRWLAFIKGRPMRIHLEDCDMPLPSPSDISEELDAVPQQMKAKCIAYSANAVGELWCELVRLSILLGRILTSHSKNIWRADAGELQEFEANLQDYKTLATIGQSSNLYDQFFACQVRLHHESIAIVLFRPFVLSHPKDPIDVAQSSYWKEATQKTRAAANNMNAILEQIMNLDLVQSISPAIISPLILAMQIHLLDCKSSTRSISRLGLHRLQLCMMFQGELKDTYWGADGAFRTFKEAQEKLLKTAGREGEWASLGALPNVEMSQPTDTPATASNSLGQSENVPSIDDLLTFDFAFDDSQDFFIGDVDYL</sequence>
<dbReference type="Proteomes" id="UP001172673">
    <property type="component" value="Unassembled WGS sequence"/>
</dbReference>
<evidence type="ECO:0000259" key="4">
    <source>
        <dbReference type="SMART" id="SM00906"/>
    </source>
</evidence>
<evidence type="ECO:0000256" key="2">
    <source>
        <dbReference type="SAM" id="MobiDB-lite"/>
    </source>
</evidence>
<protein>
    <recommendedName>
        <fullName evidence="7">Metallo-beta-lactamase domain-containing protein</fullName>
    </recommendedName>
</protein>
<reference evidence="5" key="1">
    <citation type="submission" date="2022-10" db="EMBL/GenBank/DDBJ databases">
        <title>Culturing micro-colonial fungi from biological soil crusts in the Mojave desert and describing Neophaeococcomyces mojavensis, and introducing the new genera and species Taxawa tesnikishii.</title>
        <authorList>
            <person name="Kurbessoian T."/>
            <person name="Stajich J.E."/>
        </authorList>
    </citation>
    <scope>NUCLEOTIDE SEQUENCE</scope>
    <source>
        <strain evidence="5">TK_41</strain>
    </source>
</reference>
<evidence type="ECO:0000259" key="3">
    <source>
        <dbReference type="SMART" id="SM00849"/>
    </source>
</evidence>
<dbReference type="PANTHER" id="PTHR47425:SF3">
    <property type="entry name" value="ZN(II)2CYS6 TRANSCRIPTION FACTOR (EUROFUNG)"/>
    <property type="match status" value="1"/>
</dbReference>
<dbReference type="InterPro" id="IPR001279">
    <property type="entry name" value="Metallo-B-lactamas"/>
</dbReference>
<evidence type="ECO:0008006" key="7">
    <source>
        <dbReference type="Google" id="ProtNLM"/>
    </source>
</evidence>
<feature type="region of interest" description="Disordered" evidence="2">
    <location>
        <begin position="368"/>
        <end position="387"/>
    </location>
</feature>
<dbReference type="Pfam" id="PF04082">
    <property type="entry name" value="Fungal_trans"/>
    <property type="match status" value="1"/>
</dbReference>
<dbReference type="PANTHER" id="PTHR47425">
    <property type="entry name" value="FARB-RELATED"/>
    <property type="match status" value="1"/>
</dbReference>
<dbReference type="CDD" id="cd07730">
    <property type="entry name" value="metallo-hydrolase-like_MBL-fold"/>
    <property type="match status" value="1"/>
</dbReference>
<keyword evidence="6" id="KW-1185">Reference proteome</keyword>
<proteinExistence type="predicted"/>
<feature type="compositionally biased region" description="Polar residues" evidence="2">
    <location>
        <begin position="904"/>
        <end position="921"/>
    </location>
</feature>
<evidence type="ECO:0000313" key="6">
    <source>
        <dbReference type="Proteomes" id="UP001172673"/>
    </source>
</evidence>
<evidence type="ECO:0000256" key="1">
    <source>
        <dbReference type="ARBA" id="ARBA00023242"/>
    </source>
</evidence>
<dbReference type="SMART" id="SM00906">
    <property type="entry name" value="Fungal_trans"/>
    <property type="match status" value="1"/>
</dbReference>
<dbReference type="GO" id="GO:0008270">
    <property type="term" value="F:zinc ion binding"/>
    <property type="evidence" value="ECO:0007669"/>
    <property type="project" value="InterPro"/>
</dbReference>
<dbReference type="GO" id="GO:0003677">
    <property type="term" value="F:DNA binding"/>
    <property type="evidence" value="ECO:0007669"/>
    <property type="project" value="InterPro"/>
</dbReference>
<dbReference type="GO" id="GO:0006351">
    <property type="term" value="P:DNA-templated transcription"/>
    <property type="evidence" value="ECO:0007669"/>
    <property type="project" value="InterPro"/>
</dbReference>
<dbReference type="SMART" id="SM00849">
    <property type="entry name" value="Lactamase_B"/>
    <property type="match status" value="1"/>
</dbReference>
<dbReference type="EMBL" id="JAPDRK010000025">
    <property type="protein sequence ID" value="KAJ9602700.1"/>
    <property type="molecule type" value="Genomic_DNA"/>
</dbReference>
<dbReference type="InterPro" id="IPR036866">
    <property type="entry name" value="RibonucZ/Hydroxyglut_hydro"/>
</dbReference>